<dbReference type="PROSITE" id="PS00609">
    <property type="entry name" value="GLYCOSYL_HYDROL_F32"/>
    <property type="match status" value="1"/>
</dbReference>
<evidence type="ECO:0000259" key="9">
    <source>
        <dbReference type="Pfam" id="PF08244"/>
    </source>
</evidence>
<dbReference type="SUPFAM" id="SSF75005">
    <property type="entry name" value="Arabinanase/levansucrase/invertase"/>
    <property type="match status" value="1"/>
</dbReference>
<dbReference type="InterPro" id="IPR013320">
    <property type="entry name" value="ConA-like_dom_sf"/>
</dbReference>
<protein>
    <submittedName>
        <fullName evidence="10">LANO_0F14708g1_1</fullName>
    </submittedName>
</protein>
<keyword evidence="2 7" id="KW-0732">Signal</keyword>
<evidence type="ECO:0000256" key="7">
    <source>
        <dbReference type="SAM" id="SignalP"/>
    </source>
</evidence>
<comment type="similarity">
    <text evidence="1 6">Belongs to the glycosyl hydrolase 32 family.</text>
</comment>
<keyword evidence="3 6" id="KW-0378">Hydrolase</keyword>
<feature type="chain" id="PRO_5009236471" evidence="7">
    <location>
        <begin position="20"/>
        <end position="574"/>
    </location>
</feature>
<evidence type="ECO:0000313" key="10">
    <source>
        <dbReference type="EMBL" id="SCV02021.1"/>
    </source>
</evidence>
<dbReference type="PANTHER" id="PTHR42800">
    <property type="entry name" value="EXOINULINASE INUD (AFU_ORTHOLOGUE AFUA_5G00480)"/>
    <property type="match status" value="1"/>
</dbReference>
<dbReference type="AlphaFoldDB" id="A0A1G4KCA4"/>
<dbReference type="InterPro" id="IPR001362">
    <property type="entry name" value="Glyco_hydro_32"/>
</dbReference>
<evidence type="ECO:0000256" key="5">
    <source>
        <dbReference type="ARBA" id="ARBA00023295"/>
    </source>
</evidence>
<evidence type="ECO:0000313" key="11">
    <source>
        <dbReference type="Proteomes" id="UP000189911"/>
    </source>
</evidence>
<dbReference type="GO" id="GO:0005987">
    <property type="term" value="P:sucrose catabolic process"/>
    <property type="evidence" value="ECO:0007669"/>
    <property type="project" value="TreeGrafter"/>
</dbReference>
<dbReference type="Pfam" id="PF08244">
    <property type="entry name" value="Glyco_hydro_32C"/>
    <property type="match status" value="1"/>
</dbReference>
<feature type="domain" description="Glycosyl hydrolase family 32 N-terminal" evidence="8">
    <location>
        <begin position="47"/>
        <end position="371"/>
    </location>
</feature>
<keyword evidence="5 6" id="KW-0326">Glycosidase</keyword>
<organism evidence="10 11">
    <name type="scientific">Lachancea nothofagi CBS 11611</name>
    <dbReference type="NCBI Taxonomy" id="1266666"/>
    <lineage>
        <taxon>Eukaryota</taxon>
        <taxon>Fungi</taxon>
        <taxon>Dikarya</taxon>
        <taxon>Ascomycota</taxon>
        <taxon>Saccharomycotina</taxon>
        <taxon>Saccharomycetes</taxon>
        <taxon>Saccharomycetales</taxon>
        <taxon>Saccharomycetaceae</taxon>
        <taxon>Lachancea</taxon>
    </lineage>
</organism>
<dbReference type="Pfam" id="PF00251">
    <property type="entry name" value="Glyco_hydro_32N"/>
    <property type="match status" value="1"/>
</dbReference>
<evidence type="ECO:0000259" key="8">
    <source>
        <dbReference type="Pfam" id="PF00251"/>
    </source>
</evidence>
<evidence type="ECO:0000256" key="6">
    <source>
        <dbReference type="RuleBase" id="RU362110"/>
    </source>
</evidence>
<dbReference type="InterPro" id="IPR013148">
    <property type="entry name" value="Glyco_hydro_32_N"/>
</dbReference>
<proteinExistence type="inferred from homology"/>
<dbReference type="PANTHER" id="PTHR42800:SF4">
    <property type="entry name" value="INVERTASE 2"/>
    <property type="match status" value="1"/>
</dbReference>
<evidence type="ECO:0000256" key="1">
    <source>
        <dbReference type="ARBA" id="ARBA00009902"/>
    </source>
</evidence>
<keyword evidence="4" id="KW-0325">Glycoprotein</keyword>
<dbReference type="SMART" id="SM00640">
    <property type="entry name" value="Glyco_32"/>
    <property type="match status" value="1"/>
</dbReference>
<feature type="signal peptide" evidence="7">
    <location>
        <begin position="1"/>
        <end position="19"/>
    </location>
</feature>
<feature type="domain" description="Glycosyl hydrolase family 32 C-terminal" evidence="9">
    <location>
        <begin position="404"/>
        <end position="544"/>
    </location>
</feature>
<name>A0A1G4KCA4_9SACH</name>
<evidence type="ECO:0000256" key="4">
    <source>
        <dbReference type="ARBA" id="ARBA00023180"/>
    </source>
</evidence>
<dbReference type="InterPro" id="IPR023296">
    <property type="entry name" value="Glyco_hydro_beta-prop_sf"/>
</dbReference>
<dbReference type="EMBL" id="LT598452">
    <property type="protein sequence ID" value="SCV02021.1"/>
    <property type="molecule type" value="Genomic_DNA"/>
</dbReference>
<dbReference type="SUPFAM" id="SSF49899">
    <property type="entry name" value="Concanavalin A-like lectins/glucanases"/>
    <property type="match status" value="1"/>
</dbReference>
<dbReference type="InterPro" id="IPR018053">
    <property type="entry name" value="Glyco_hydro_32_AS"/>
</dbReference>
<dbReference type="GO" id="GO:0000324">
    <property type="term" value="C:fungal-type vacuole"/>
    <property type="evidence" value="ECO:0007669"/>
    <property type="project" value="TreeGrafter"/>
</dbReference>
<evidence type="ECO:0000256" key="3">
    <source>
        <dbReference type="ARBA" id="ARBA00022801"/>
    </source>
</evidence>
<dbReference type="FunFam" id="2.115.10.20:FF:000002">
    <property type="entry name" value="Invertase 2"/>
    <property type="match status" value="1"/>
</dbReference>
<dbReference type="InterPro" id="IPR013189">
    <property type="entry name" value="Glyco_hydro_32_C"/>
</dbReference>
<accession>A0A1G4KCA4</accession>
<gene>
    <name evidence="10" type="ORF">LANO_0F14708G</name>
</gene>
<dbReference type="Gene3D" id="2.60.120.560">
    <property type="entry name" value="Exo-inulinase, domain 1"/>
    <property type="match status" value="1"/>
</dbReference>
<evidence type="ECO:0000256" key="2">
    <source>
        <dbReference type="ARBA" id="ARBA00022729"/>
    </source>
</evidence>
<dbReference type="CDD" id="cd18622">
    <property type="entry name" value="GH32_Inu-like"/>
    <property type="match status" value="1"/>
</dbReference>
<keyword evidence="11" id="KW-1185">Reference proteome</keyword>
<dbReference type="Proteomes" id="UP000189911">
    <property type="component" value="Chromosome F"/>
</dbReference>
<dbReference type="GO" id="GO:0004575">
    <property type="term" value="F:sucrose alpha-glucosidase activity"/>
    <property type="evidence" value="ECO:0007669"/>
    <property type="project" value="TreeGrafter"/>
</dbReference>
<sequence length="574" mass="64620">MKAVTFASAGLAIVAGAHAYNSKLDQQSNVTAMNLTGTHGPERPLAHLTPTTGWMNDPNGLFYDNETATYHAYYQYNPNDNVWDLPLFWGHASSKNLVTWEDHGVALEPMDDESGAFSGSIVIDRNNTSGFFDNSTLPGQRIVALYTENSNVSESQFAAYSLDGGYTFDYYEHNPVLDINSTQFRDPKVFWHDETERWIMTLALSQEYKIQIYTSENLTSWEFKSNFSHHGILGYQYECPGLAKVPVIHDSPSNVTLHGNNSTMNATAQTNSSSVDHKWVMFISINPGAPMGGSFNEYFIGDFDGETFTAQDAATRVVDHGKDFYAMQTFSDAPNNDVLGIAWASNWDYAAYVPTEDYRSSMSLVRNLTLRPYSPNPETTEFTLYSEPILNYTQLNTNQSMHKTSLELNSEESVSYRLGKSPQGLLEFSLEWKVNSSALTSKHEFADMSLYFQGAEDDDEYLRLGYEQNAAAFFLDRGNSEVDFVNENPFFNNRVSQNIEIYKIAEDGLPIFKVRGIIDRNIIELFFNDGSSTSTNLFFLSEENYIGTVEISSGVDNVYTILDFDVKQLSVKNE</sequence>
<dbReference type="GO" id="GO:0005576">
    <property type="term" value="C:extracellular region"/>
    <property type="evidence" value="ECO:0007669"/>
    <property type="project" value="UniProtKB-ARBA"/>
</dbReference>
<dbReference type="OrthoDB" id="202537at2759"/>
<reference evidence="11" key="1">
    <citation type="submission" date="2016-03" db="EMBL/GenBank/DDBJ databases">
        <authorList>
            <person name="Devillers Hugo."/>
        </authorList>
    </citation>
    <scope>NUCLEOTIDE SEQUENCE [LARGE SCALE GENOMIC DNA]</scope>
</reference>
<dbReference type="Gene3D" id="2.115.10.20">
    <property type="entry name" value="Glycosyl hydrolase domain, family 43"/>
    <property type="match status" value="1"/>
</dbReference>